<organism evidence="6 7">
    <name type="scientific">Mesoflavibacter zeaxanthinifaciens subsp. sabulilitoris</name>
    <dbReference type="NCBI Taxonomy" id="1520893"/>
    <lineage>
        <taxon>Bacteria</taxon>
        <taxon>Pseudomonadati</taxon>
        <taxon>Bacteroidota</taxon>
        <taxon>Flavobacteriia</taxon>
        <taxon>Flavobacteriales</taxon>
        <taxon>Flavobacteriaceae</taxon>
        <taxon>Mesoflavibacter</taxon>
    </lineage>
</organism>
<dbReference type="InterPro" id="IPR005625">
    <property type="entry name" value="PepSY-ass_TM"/>
</dbReference>
<feature type="transmembrane region" description="Helical" evidence="3">
    <location>
        <begin position="172"/>
        <end position="195"/>
    </location>
</feature>
<evidence type="ECO:0000256" key="1">
    <source>
        <dbReference type="ARBA" id="ARBA00022630"/>
    </source>
</evidence>
<dbReference type="InterPro" id="IPR017927">
    <property type="entry name" value="FAD-bd_FR_type"/>
</dbReference>
<dbReference type="SUPFAM" id="SSF52218">
    <property type="entry name" value="Flavoproteins"/>
    <property type="match status" value="1"/>
</dbReference>
<dbReference type="PANTHER" id="PTHR19384">
    <property type="entry name" value="NITRIC OXIDE SYNTHASE-RELATED"/>
    <property type="match status" value="1"/>
</dbReference>
<keyword evidence="1" id="KW-0285">Flavoprotein</keyword>
<dbReference type="InterPro" id="IPR001094">
    <property type="entry name" value="Flavdoxin-like"/>
</dbReference>
<feature type="domain" description="FAD-binding FR-type" evidence="5">
    <location>
        <begin position="495"/>
        <end position="592"/>
    </location>
</feature>
<dbReference type="OrthoDB" id="9789468at2"/>
<dbReference type="PANTHER" id="PTHR19384:SF17">
    <property type="entry name" value="NADPH--CYTOCHROME P450 REDUCTASE"/>
    <property type="match status" value="1"/>
</dbReference>
<keyword evidence="3" id="KW-0812">Transmembrane</keyword>
<dbReference type="EC" id="1.6.2.4" evidence="2"/>
<reference evidence="6 7" key="1">
    <citation type="submission" date="2018-03" db="EMBL/GenBank/DDBJ databases">
        <title>Mesoflavibacter sp. HG37 and Mesoflavibacter sp. HG96 sp.nov., two marine bacteria isolated from seawater of Western Pacific Ocean.</title>
        <authorList>
            <person name="Cheng H."/>
            <person name="Wu Y.-H."/>
            <person name="Guo L.-L."/>
            <person name="Xu X.-W."/>
        </authorList>
    </citation>
    <scope>NUCLEOTIDE SEQUENCE [LARGE SCALE GENOMIC DNA]</scope>
    <source>
        <strain evidence="6 7">KCTC 42117</strain>
    </source>
</reference>
<protein>
    <recommendedName>
        <fullName evidence="2">NADPH--hemoprotein reductase</fullName>
        <ecNumber evidence="2">1.6.2.4</ecNumber>
    </recommendedName>
</protein>
<dbReference type="PRINTS" id="PR00369">
    <property type="entry name" value="FLAVODOXIN"/>
</dbReference>
<dbReference type="AlphaFoldDB" id="A0A2T1NHU8"/>
<evidence type="ECO:0000313" key="7">
    <source>
        <dbReference type="Proteomes" id="UP000238430"/>
    </source>
</evidence>
<evidence type="ECO:0000313" key="6">
    <source>
        <dbReference type="EMBL" id="PSG92497.1"/>
    </source>
</evidence>
<feature type="transmembrane region" description="Helical" evidence="3">
    <location>
        <begin position="130"/>
        <end position="151"/>
    </location>
</feature>
<feature type="transmembrane region" description="Helical" evidence="3">
    <location>
        <begin position="296"/>
        <end position="314"/>
    </location>
</feature>
<dbReference type="Gene3D" id="3.40.50.360">
    <property type="match status" value="1"/>
</dbReference>
<dbReference type="GO" id="GO:0003958">
    <property type="term" value="F:NADPH-hemoprotein reductase activity"/>
    <property type="evidence" value="ECO:0007669"/>
    <property type="project" value="UniProtKB-EC"/>
</dbReference>
<dbReference type="EMBL" id="PXOT01000018">
    <property type="protein sequence ID" value="PSG92497.1"/>
    <property type="molecule type" value="Genomic_DNA"/>
</dbReference>
<keyword evidence="7" id="KW-1185">Reference proteome</keyword>
<dbReference type="SUPFAM" id="SSF52343">
    <property type="entry name" value="Ferredoxin reductase-like, C-terminal NADP-linked domain"/>
    <property type="match status" value="1"/>
</dbReference>
<evidence type="ECO:0000259" key="5">
    <source>
        <dbReference type="PROSITE" id="PS51384"/>
    </source>
</evidence>
<dbReference type="PRINTS" id="PR00371">
    <property type="entry name" value="FPNCR"/>
</dbReference>
<evidence type="ECO:0000256" key="3">
    <source>
        <dbReference type="SAM" id="Phobius"/>
    </source>
</evidence>
<dbReference type="SUPFAM" id="SSF63380">
    <property type="entry name" value="Riboflavin synthase domain-like"/>
    <property type="match status" value="1"/>
</dbReference>
<dbReference type="InterPro" id="IPR008254">
    <property type="entry name" value="Flavodoxin/NO_synth"/>
</dbReference>
<comment type="caution">
    <text evidence="6">The sequence shown here is derived from an EMBL/GenBank/DDBJ whole genome shotgun (WGS) entry which is preliminary data.</text>
</comment>
<dbReference type="GO" id="GO:0005829">
    <property type="term" value="C:cytosol"/>
    <property type="evidence" value="ECO:0007669"/>
    <property type="project" value="TreeGrafter"/>
</dbReference>
<feature type="domain" description="Flavodoxin-like" evidence="4">
    <location>
        <begin position="341"/>
        <end position="476"/>
    </location>
</feature>
<evidence type="ECO:0000256" key="2">
    <source>
        <dbReference type="ARBA" id="ARBA00023797"/>
    </source>
</evidence>
<dbReference type="InterPro" id="IPR039261">
    <property type="entry name" value="FNR_nucleotide-bd"/>
</dbReference>
<dbReference type="Pfam" id="PF00258">
    <property type="entry name" value="Flavodoxin_1"/>
    <property type="match status" value="1"/>
</dbReference>
<name>A0A2T1NHU8_9FLAO</name>
<keyword evidence="3" id="KW-0472">Membrane</keyword>
<sequence>MTISIWRYSHLALAITASVFILLASVTGIILAFQPISEQLQPYKVEDLKTISLDQTVNIFKQTYPEVLQIEVDANQFVSASVITKDGKNLEGYFNPKTANYLGEKISPSKFFQFTTNLHRSLFLKSTGRFLVALGSFLLLLIAITGFILVVKRQSGIKHFFAKIVKENPSQYWHIVLGRWSLVPIIIITITGVYLSLLKFEVITDQAIKHNVDFEALEASSTEKSDSIFGTITLDQVKHLEFPFSEFVEDYYTLKLKDKELLIHQYSGEVLSEQNTSLTSYFSTLSLNLHTGKGSIIWSVILLIATINILYFMYSGFDMTLKRKKNTVIPKNKYTKDQAKFIILVGSETGSTYRFASALFNSLINAKHSVFISDLNSYSTYKNAEHLIVFTATYGDGEAPINANKFLDTLKNIPQKQNLKFSVIGFGSLQYKAYCQFAEDVNNTLNNSQNFTQFLPLKTINNQSLDAFKNWCIAFNLQSQLDIKIPKVKQLQTPKNLQDFKVVSKSEINQDHTFVLTLQTKKTHKIQSGDLLSVFPKEDQIERLYSLGKFEDKLVLSVKKHQFGVCSNYFSQLKEGEVIKARINKNPSFYLPKHTKHAVFIANGTGIGPFLGMINQNPNIKKHLFWGTRTQASVNIYDAYLNEAKQKQLLTTCNIAYSKEGNKAYVQDIIAQKDNIIASVLEQKGVVMICGSVAMQTCVLDQLDTICQNNFSNNVSYFIDNGQIKMDCY</sequence>
<dbReference type="InterPro" id="IPR001433">
    <property type="entry name" value="OxRdtase_FAD/NAD-bd"/>
</dbReference>
<dbReference type="Pfam" id="PF00175">
    <property type="entry name" value="NAD_binding_1"/>
    <property type="match status" value="1"/>
</dbReference>
<dbReference type="InterPro" id="IPR017938">
    <property type="entry name" value="Riboflavin_synthase-like_b-brl"/>
</dbReference>
<dbReference type="RefSeq" id="WP_106677119.1">
    <property type="nucleotide sequence ID" value="NZ_JACHWV010000005.1"/>
</dbReference>
<dbReference type="PROSITE" id="PS50902">
    <property type="entry name" value="FLAVODOXIN_LIKE"/>
    <property type="match status" value="1"/>
</dbReference>
<keyword evidence="3" id="KW-1133">Transmembrane helix</keyword>
<gene>
    <name evidence="6" type="ORF">C7H61_03385</name>
</gene>
<evidence type="ECO:0000259" key="4">
    <source>
        <dbReference type="PROSITE" id="PS50902"/>
    </source>
</evidence>
<proteinExistence type="predicted"/>
<dbReference type="InterPro" id="IPR001709">
    <property type="entry name" value="Flavoprot_Pyr_Nucl_cyt_Rdtase"/>
</dbReference>
<accession>A0A2T1NHU8</accession>
<dbReference type="PROSITE" id="PS51384">
    <property type="entry name" value="FAD_FR"/>
    <property type="match status" value="1"/>
</dbReference>
<dbReference type="InterPro" id="IPR029039">
    <property type="entry name" value="Flavoprotein-like_sf"/>
</dbReference>
<dbReference type="GO" id="GO:0050660">
    <property type="term" value="F:flavin adenine dinucleotide binding"/>
    <property type="evidence" value="ECO:0007669"/>
    <property type="project" value="TreeGrafter"/>
</dbReference>
<dbReference type="Gene3D" id="3.40.50.80">
    <property type="entry name" value="Nucleotide-binding domain of ferredoxin-NADP reductase (FNR) module"/>
    <property type="match status" value="1"/>
</dbReference>
<dbReference type="Proteomes" id="UP000238430">
    <property type="component" value="Unassembled WGS sequence"/>
</dbReference>
<feature type="transmembrane region" description="Helical" evidence="3">
    <location>
        <begin position="12"/>
        <end position="33"/>
    </location>
</feature>
<dbReference type="Pfam" id="PF03929">
    <property type="entry name" value="PepSY_TM"/>
    <property type="match status" value="1"/>
</dbReference>
<dbReference type="Gene3D" id="2.40.30.10">
    <property type="entry name" value="Translation factors"/>
    <property type="match status" value="1"/>
</dbReference>
<dbReference type="GO" id="GO:0010181">
    <property type="term" value="F:FMN binding"/>
    <property type="evidence" value="ECO:0007669"/>
    <property type="project" value="InterPro"/>
</dbReference>